<dbReference type="InterPro" id="IPR008271">
    <property type="entry name" value="Ser/Thr_kinase_AS"/>
</dbReference>
<dbReference type="STRING" id="4155.A0A022Q2M5"/>
<organism evidence="9 10">
    <name type="scientific">Erythranthe guttata</name>
    <name type="common">Yellow monkey flower</name>
    <name type="synonym">Mimulus guttatus</name>
    <dbReference type="NCBI Taxonomy" id="4155"/>
    <lineage>
        <taxon>Eukaryota</taxon>
        <taxon>Viridiplantae</taxon>
        <taxon>Streptophyta</taxon>
        <taxon>Embryophyta</taxon>
        <taxon>Tracheophyta</taxon>
        <taxon>Spermatophyta</taxon>
        <taxon>Magnoliopsida</taxon>
        <taxon>eudicotyledons</taxon>
        <taxon>Gunneridae</taxon>
        <taxon>Pentapetalae</taxon>
        <taxon>asterids</taxon>
        <taxon>lamiids</taxon>
        <taxon>Lamiales</taxon>
        <taxon>Phrymaceae</taxon>
        <taxon>Erythranthe</taxon>
    </lineage>
</organism>
<feature type="non-terminal residue" evidence="9">
    <location>
        <position position="1"/>
    </location>
</feature>
<evidence type="ECO:0000256" key="4">
    <source>
        <dbReference type="ARBA" id="ARBA00022777"/>
    </source>
</evidence>
<dbReference type="AlphaFoldDB" id="A0A022Q2M5"/>
<feature type="binding site" evidence="6">
    <location>
        <position position="439"/>
    </location>
    <ligand>
        <name>ATP</name>
        <dbReference type="ChEBI" id="CHEBI:30616"/>
    </ligand>
</feature>
<dbReference type="InterPro" id="IPR011009">
    <property type="entry name" value="Kinase-like_dom_sf"/>
</dbReference>
<keyword evidence="5 6" id="KW-0067">ATP-binding</keyword>
<evidence type="ECO:0000313" key="9">
    <source>
        <dbReference type="EMBL" id="EYU22231.1"/>
    </source>
</evidence>
<dbReference type="eggNOG" id="KOG1187">
    <property type="taxonomic scope" value="Eukaryota"/>
</dbReference>
<feature type="region of interest" description="Disordered" evidence="7">
    <location>
        <begin position="731"/>
        <end position="765"/>
    </location>
</feature>
<accession>A0A022Q2M5</accession>
<dbReference type="Proteomes" id="UP000030748">
    <property type="component" value="Unassembled WGS sequence"/>
</dbReference>
<dbReference type="InterPro" id="IPR017441">
    <property type="entry name" value="Protein_kinase_ATP_BS"/>
</dbReference>
<dbReference type="InterPro" id="IPR045272">
    <property type="entry name" value="ANXUR1/2-like"/>
</dbReference>
<dbReference type="GO" id="GO:0004674">
    <property type="term" value="F:protein serine/threonine kinase activity"/>
    <property type="evidence" value="ECO:0007669"/>
    <property type="project" value="UniProtKB-KW"/>
</dbReference>
<name>A0A022Q2M5_ERYGU</name>
<evidence type="ECO:0000256" key="6">
    <source>
        <dbReference type="PROSITE-ProRule" id="PRU10141"/>
    </source>
</evidence>
<dbReference type="Gene3D" id="1.10.510.10">
    <property type="entry name" value="Transferase(Phosphotransferase) domain 1"/>
    <property type="match status" value="1"/>
</dbReference>
<proteinExistence type="predicted"/>
<dbReference type="Gene3D" id="2.60.120.430">
    <property type="entry name" value="Galactose-binding lectin"/>
    <property type="match status" value="2"/>
</dbReference>
<dbReference type="CDD" id="cd14066">
    <property type="entry name" value="STKc_IRAK"/>
    <property type="match status" value="1"/>
</dbReference>
<evidence type="ECO:0000256" key="1">
    <source>
        <dbReference type="ARBA" id="ARBA00022527"/>
    </source>
</evidence>
<feature type="compositionally biased region" description="Polar residues" evidence="7">
    <location>
        <begin position="1"/>
        <end position="14"/>
    </location>
</feature>
<evidence type="ECO:0000256" key="5">
    <source>
        <dbReference type="ARBA" id="ARBA00022840"/>
    </source>
</evidence>
<feature type="domain" description="Protein kinase" evidence="8">
    <location>
        <begin position="410"/>
        <end position="689"/>
    </location>
</feature>
<dbReference type="PROSITE" id="PS00107">
    <property type="entry name" value="PROTEIN_KINASE_ATP"/>
    <property type="match status" value="1"/>
</dbReference>
<dbReference type="PANTHER" id="PTHR27003:SF467">
    <property type="entry name" value="PROTEIN KINASE DOMAIN-CONTAINING PROTEIN"/>
    <property type="match status" value="1"/>
</dbReference>
<protein>
    <recommendedName>
        <fullName evidence="8">Protein kinase domain-containing protein</fullName>
    </recommendedName>
</protein>
<gene>
    <name evidence="9" type="ORF">MIMGU_mgv1a022345mg</name>
</gene>
<dbReference type="GO" id="GO:0005886">
    <property type="term" value="C:plasma membrane"/>
    <property type="evidence" value="ECO:0000318"/>
    <property type="project" value="GO_Central"/>
</dbReference>
<dbReference type="SUPFAM" id="SSF56112">
    <property type="entry name" value="Protein kinase-like (PK-like)"/>
    <property type="match status" value="1"/>
</dbReference>
<dbReference type="PANTHER" id="PTHR27003">
    <property type="entry name" value="OS07G0166700 PROTEIN"/>
    <property type="match status" value="1"/>
</dbReference>
<sequence length="787" mass="87861">DVSLSCGSSGTSAARDSKEWHGDAQPKLSSLLQIKGSSTASSVTHKLVSADDPVPYKTGRFSRSRFSYTFQVNPGEKILRLHFNPGPYKGFKRFKDLFDVEAGPFTLLSNFSASLTAQALSVNSFVKEFCVNIEENEHESLNTYAFINGIEVISVPSDLSYFHKGDIGVQMVGKSLVYIDNGTALEIIRRVNIKHESVLSGGSISDMFGMWETISKKKASKMNNITWKVSVDVGFRYLVRLHFSELGFKIADIGGVIFTVSINEMIANIDENSNPWYRDYMVTMKGHKEEGKHDLLICLQSNDEFMNGHGPLKGFEIIKLSNPDDSLASPNPLPSSHDSSYQNLHHILGQRNMIATAAITLLVAVNTIVYISRQFWEASDTVEENKPSDRAKRLCRRFSLDELQLATEDFSESHLIGRGGFGRVYKGLVDNGRKTVAIKRQKLESHQGSREFLTEIETLTELRHVNLVSLIGFCNEHGEMILVYEYMACGTLADQLYKLSRTNHDRHSLTWRQRLTICIGAGRGLDYLHTGHSLIHRDVKASNILLDENFVAKVSDFGLAKYLSTCKLQQSHVSTKVKGTFGYFDPNYFNTGKLTMKSDTYAFGVMLLEVLGGRPAVDPRAGEDEQILTKWARESISNGNLDQIIASNLRGEITDDSLKAFVEVAGRCLHDEPKKRPTMAEVVFQLEFALEQQERLKCVVSNGITCNVDDCHHSDDKTNFSVSTGEMTIASSDVHNLSPSPPKERSNSKVVNAETPSGRKEEDTISKPSRFSLWDAFWNLVKPSGKN</sequence>
<feature type="region of interest" description="Disordered" evidence="7">
    <location>
        <begin position="1"/>
        <end position="24"/>
    </location>
</feature>
<feature type="compositionally biased region" description="Basic and acidic residues" evidence="7">
    <location>
        <begin position="15"/>
        <end position="24"/>
    </location>
</feature>
<evidence type="ECO:0000256" key="3">
    <source>
        <dbReference type="ARBA" id="ARBA00022741"/>
    </source>
</evidence>
<dbReference type="SMART" id="SM00220">
    <property type="entry name" value="S_TKc"/>
    <property type="match status" value="1"/>
</dbReference>
<dbReference type="FunFam" id="2.60.120.430:FF:000003">
    <property type="entry name" value="FERONIA receptor-like kinase"/>
    <property type="match status" value="1"/>
</dbReference>
<evidence type="ECO:0000256" key="7">
    <source>
        <dbReference type="SAM" id="MobiDB-lite"/>
    </source>
</evidence>
<dbReference type="GO" id="GO:0005524">
    <property type="term" value="F:ATP binding"/>
    <property type="evidence" value="ECO:0007669"/>
    <property type="project" value="UniProtKB-UniRule"/>
</dbReference>
<dbReference type="Gene3D" id="3.30.200.20">
    <property type="entry name" value="Phosphorylase Kinase, domain 1"/>
    <property type="match status" value="1"/>
</dbReference>
<dbReference type="PROSITE" id="PS00108">
    <property type="entry name" value="PROTEIN_KINASE_ST"/>
    <property type="match status" value="1"/>
</dbReference>
<keyword evidence="4" id="KW-0418">Kinase</keyword>
<dbReference type="GO" id="GO:0004714">
    <property type="term" value="F:transmembrane receptor protein tyrosine kinase activity"/>
    <property type="evidence" value="ECO:0007669"/>
    <property type="project" value="InterPro"/>
</dbReference>
<dbReference type="EMBL" id="KI632211">
    <property type="protein sequence ID" value="EYU22231.1"/>
    <property type="molecule type" value="Genomic_DNA"/>
</dbReference>
<dbReference type="InterPro" id="IPR000719">
    <property type="entry name" value="Prot_kinase_dom"/>
</dbReference>
<keyword evidence="3 6" id="KW-0547">Nucleotide-binding</keyword>
<dbReference type="GO" id="GO:0004672">
    <property type="term" value="F:protein kinase activity"/>
    <property type="evidence" value="ECO:0000318"/>
    <property type="project" value="GO_Central"/>
</dbReference>
<dbReference type="FunFam" id="1.10.510.10:FF:000095">
    <property type="entry name" value="protein STRUBBELIG-RECEPTOR FAMILY 8"/>
    <property type="match status" value="1"/>
</dbReference>
<keyword evidence="2" id="KW-0808">Transferase</keyword>
<dbReference type="Pfam" id="PF07714">
    <property type="entry name" value="PK_Tyr_Ser-Thr"/>
    <property type="match status" value="1"/>
</dbReference>
<dbReference type="InterPro" id="IPR001245">
    <property type="entry name" value="Ser-Thr/Tyr_kinase_cat_dom"/>
</dbReference>
<evidence type="ECO:0000313" key="10">
    <source>
        <dbReference type="Proteomes" id="UP000030748"/>
    </source>
</evidence>
<evidence type="ECO:0000259" key="8">
    <source>
        <dbReference type="PROSITE" id="PS50011"/>
    </source>
</evidence>
<keyword evidence="1" id="KW-0723">Serine/threonine-protein kinase</keyword>
<dbReference type="PROSITE" id="PS50011">
    <property type="entry name" value="PROTEIN_KINASE_DOM"/>
    <property type="match status" value="1"/>
</dbReference>
<dbReference type="FunFam" id="3.30.200.20:FF:000039">
    <property type="entry name" value="receptor-like protein kinase FERONIA"/>
    <property type="match status" value="1"/>
</dbReference>
<keyword evidence="10" id="KW-1185">Reference proteome</keyword>
<evidence type="ECO:0000256" key="2">
    <source>
        <dbReference type="ARBA" id="ARBA00022679"/>
    </source>
</evidence>
<reference evidence="9 10" key="1">
    <citation type="journal article" date="2013" name="Proc. Natl. Acad. Sci. U.S.A.">
        <title>Fine-scale variation in meiotic recombination in Mimulus inferred from population shotgun sequencing.</title>
        <authorList>
            <person name="Hellsten U."/>
            <person name="Wright K.M."/>
            <person name="Jenkins J."/>
            <person name="Shu S."/>
            <person name="Yuan Y."/>
            <person name="Wessler S.R."/>
            <person name="Schmutz J."/>
            <person name="Willis J.H."/>
            <person name="Rokhsar D.S."/>
        </authorList>
    </citation>
    <scope>NUCLEOTIDE SEQUENCE [LARGE SCALE GENOMIC DNA]</scope>
    <source>
        <strain evidence="10">cv. DUN x IM62</strain>
    </source>
</reference>